<sequence>MKSKQAVVGILIFAIVTIIAYIFLQGLLDLSEGISVIIALILGGAAEILYRRKLG</sequence>
<proteinExistence type="predicted"/>
<dbReference type="EMBL" id="BAUV01000018">
    <property type="protein sequence ID" value="GAE35425.1"/>
    <property type="molecule type" value="Genomic_DNA"/>
</dbReference>
<gene>
    <name evidence="2" type="ORF">JCM9157_2529</name>
</gene>
<feature type="transmembrane region" description="Helical" evidence="1">
    <location>
        <begin position="7"/>
        <end position="27"/>
    </location>
</feature>
<protein>
    <submittedName>
        <fullName evidence="2">Uncharacterized protein</fullName>
    </submittedName>
</protein>
<dbReference type="STRING" id="1236973.JCM9157_2529"/>
<accession>W4QTG3</accession>
<dbReference type="AlphaFoldDB" id="W4QTG3"/>
<name>W4QTG3_HALA3</name>
<evidence type="ECO:0000313" key="3">
    <source>
        <dbReference type="Proteomes" id="UP000018896"/>
    </source>
</evidence>
<comment type="caution">
    <text evidence="2">The sequence shown here is derived from an EMBL/GenBank/DDBJ whole genome shotgun (WGS) entry which is preliminary data.</text>
</comment>
<evidence type="ECO:0000256" key="1">
    <source>
        <dbReference type="SAM" id="Phobius"/>
    </source>
</evidence>
<keyword evidence="1" id="KW-0812">Transmembrane</keyword>
<evidence type="ECO:0000313" key="2">
    <source>
        <dbReference type="EMBL" id="GAE35425.1"/>
    </source>
</evidence>
<keyword evidence="1" id="KW-0472">Membrane</keyword>
<dbReference type="Proteomes" id="UP000018896">
    <property type="component" value="Unassembled WGS sequence"/>
</dbReference>
<dbReference type="RefSeq" id="WP_156321489.1">
    <property type="nucleotide sequence ID" value="NZ_BAUV01000018.1"/>
</dbReference>
<keyword evidence="1" id="KW-1133">Transmembrane helix</keyword>
<feature type="transmembrane region" description="Helical" evidence="1">
    <location>
        <begin position="33"/>
        <end position="50"/>
    </location>
</feature>
<reference evidence="2 3" key="1">
    <citation type="journal article" date="2014" name="Genome Announc.">
        <title>Draft Genome Sequences of Three Alkaliphilic Bacillus Strains, Bacillus wakoensis JCM 9140T, Bacillus akibai JCM 9157T, and Bacillus hemicellulosilyticus JCM 9152T.</title>
        <authorList>
            <person name="Yuki M."/>
            <person name="Oshima K."/>
            <person name="Suda W."/>
            <person name="Oshida Y."/>
            <person name="Kitamura K."/>
            <person name="Iida T."/>
            <person name="Hattori M."/>
            <person name="Ohkuma M."/>
        </authorList>
    </citation>
    <scope>NUCLEOTIDE SEQUENCE [LARGE SCALE GENOMIC DNA]</scope>
    <source>
        <strain evidence="2 3">JCM 9157</strain>
    </source>
</reference>
<organism evidence="2 3">
    <name type="scientific">Halalkalibacter akibai (strain ATCC 43226 / DSM 21942 / CIP 109018 / JCM 9157 / 1139)</name>
    <name type="common">Bacillus akibai</name>
    <dbReference type="NCBI Taxonomy" id="1236973"/>
    <lineage>
        <taxon>Bacteria</taxon>
        <taxon>Bacillati</taxon>
        <taxon>Bacillota</taxon>
        <taxon>Bacilli</taxon>
        <taxon>Bacillales</taxon>
        <taxon>Bacillaceae</taxon>
        <taxon>Halalkalibacter</taxon>
    </lineage>
</organism>
<keyword evidence="3" id="KW-1185">Reference proteome</keyword>